<dbReference type="PANTHER" id="PTHR40252:SF2">
    <property type="entry name" value="BLR0328 PROTEIN"/>
    <property type="match status" value="1"/>
</dbReference>
<dbReference type="KEGG" id="vos:KNV97_11000"/>
<feature type="domain" description="FIST" evidence="1">
    <location>
        <begin position="29"/>
        <end position="227"/>
    </location>
</feature>
<evidence type="ECO:0000259" key="2">
    <source>
        <dbReference type="SMART" id="SM01204"/>
    </source>
</evidence>
<dbReference type="PANTHER" id="PTHR40252">
    <property type="entry name" value="BLR0328 PROTEIN"/>
    <property type="match status" value="1"/>
</dbReference>
<dbReference type="SMART" id="SM01204">
    <property type="entry name" value="FIST_C"/>
    <property type="match status" value="1"/>
</dbReference>
<dbReference type="InterPro" id="IPR019494">
    <property type="entry name" value="FIST_C"/>
</dbReference>
<dbReference type="EMBL" id="CP076643">
    <property type="protein sequence ID" value="QXO18750.1"/>
    <property type="molecule type" value="Genomic_DNA"/>
</dbReference>
<organism evidence="3 4">
    <name type="scientific">Vibrio ostreae</name>
    <dbReference type="NCBI Taxonomy" id="2841925"/>
    <lineage>
        <taxon>Bacteria</taxon>
        <taxon>Pseudomonadati</taxon>
        <taxon>Pseudomonadota</taxon>
        <taxon>Gammaproteobacteria</taxon>
        <taxon>Vibrionales</taxon>
        <taxon>Vibrionaceae</taxon>
        <taxon>Vibrio</taxon>
    </lineage>
</organism>
<evidence type="ECO:0000313" key="3">
    <source>
        <dbReference type="EMBL" id="QXO18750.1"/>
    </source>
</evidence>
<proteinExistence type="predicted"/>
<evidence type="ECO:0000259" key="1">
    <source>
        <dbReference type="SMART" id="SM00897"/>
    </source>
</evidence>
<dbReference type="AlphaFoldDB" id="A0A975YPQ1"/>
<gene>
    <name evidence="3" type="ORF">KNV97_11000</name>
</gene>
<dbReference type="Pfam" id="PF08495">
    <property type="entry name" value="FIST"/>
    <property type="match status" value="1"/>
</dbReference>
<protein>
    <submittedName>
        <fullName evidence="3">FIST C-terminal domain-containing protein</fullName>
    </submittedName>
</protein>
<dbReference type="SMART" id="SM00897">
    <property type="entry name" value="FIST"/>
    <property type="match status" value="1"/>
</dbReference>
<feature type="domain" description="FIST C-domain" evidence="2">
    <location>
        <begin position="228"/>
        <end position="375"/>
    </location>
</feature>
<keyword evidence="4" id="KW-1185">Reference proteome</keyword>
<sequence length="396" mass="43329">MRLKTAFTHISNPALAVQYLKEALFSPELSSLVCYYTDEYPADILTTEFGKAFADVPLVGCSSCKGVMTEHGFHAGPVIALMAIYDGPNSAYGSALLSLDNALTDYKTVTAEAINQALKSANRIGEIPSLVILHATPGNEELCIQAIDETFGTPVPIIGGSPADSYIQRQWSAITERGTVKNGLSLQLMFPSKPNTTGFSAGYSPTEFTGTVTRATGRYIHEIDGEPAEQIYKEWVSDHSSVQISEHYLFKHVTRFPLGRIAGYVHNRPYYKLSHPVRMTPDGAMEMFATISQGEEVTLMTGSREQLIQRASRVVDQANTQNYQSSQLLGSIIIYCAGSMLRLGDDIVGVQEKIKAQMNGQPFICPFTYGEQGRFTGGETAHGNLMISSVIFYESE</sequence>
<dbReference type="Proteomes" id="UP000694232">
    <property type="component" value="Chromosome 1"/>
</dbReference>
<dbReference type="InterPro" id="IPR013702">
    <property type="entry name" value="FIST_domain_N"/>
</dbReference>
<dbReference type="RefSeq" id="WP_136486475.1">
    <property type="nucleotide sequence ID" value="NZ_CP076643.1"/>
</dbReference>
<name>A0A975YPQ1_9VIBR</name>
<reference evidence="3" key="1">
    <citation type="submission" date="2021-06" db="EMBL/GenBank/DDBJ databases">
        <title>Vibrio nov. sp., novel gut bacterium isolated from Yellow Sea oyster.</title>
        <authorList>
            <person name="Muhammad N."/>
            <person name="Nguyen T.H."/>
            <person name="Lee Y.-J."/>
            <person name="Ko J."/>
            <person name="Kim S.-G."/>
        </authorList>
    </citation>
    <scope>NUCLEOTIDE SEQUENCE</scope>
    <source>
        <strain evidence="3">OG9-811</strain>
    </source>
</reference>
<evidence type="ECO:0000313" key="4">
    <source>
        <dbReference type="Proteomes" id="UP000694232"/>
    </source>
</evidence>
<dbReference type="Pfam" id="PF10442">
    <property type="entry name" value="FIST_C"/>
    <property type="match status" value="1"/>
</dbReference>
<accession>A0A975YPQ1</accession>